<dbReference type="Proteomes" id="UP000323567">
    <property type="component" value="Unassembled WGS sequence"/>
</dbReference>
<dbReference type="AlphaFoldDB" id="A0A5B3GAE0"/>
<reference evidence="5 6" key="1">
    <citation type="journal article" date="2019" name="Nat. Med.">
        <title>A library of human gut bacterial isolates paired with longitudinal multiomics data enables mechanistic microbiome research.</title>
        <authorList>
            <person name="Poyet M."/>
            <person name="Groussin M."/>
            <person name="Gibbons S.M."/>
            <person name="Avila-Pacheco J."/>
            <person name="Jiang X."/>
            <person name="Kearney S.M."/>
            <person name="Perrotta A.R."/>
            <person name="Berdy B."/>
            <person name="Zhao S."/>
            <person name="Lieberman T.D."/>
            <person name="Swanson P.K."/>
            <person name="Smith M."/>
            <person name="Roesemann S."/>
            <person name="Alexander J.E."/>
            <person name="Rich S.A."/>
            <person name="Livny J."/>
            <person name="Vlamakis H."/>
            <person name="Clish C."/>
            <person name="Bullock K."/>
            <person name="Deik A."/>
            <person name="Scott J."/>
            <person name="Pierce K.A."/>
            <person name="Xavier R.J."/>
            <person name="Alm E.J."/>
        </authorList>
    </citation>
    <scope>NUCLEOTIDE SEQUENCE [LARGE SCALE GENOMIC DNA]</scope>
    <source>
        <strain evidence="5 6">BIOML-A2</strain>
    </source>
</reference>
<dbReference type="InterPro" id="IPR014729">
    <property type="entry name" value="Rossmann-like_a/b/a_fold"/>
</dbReference>
<sequence length="373" mass="42279">MERQDSVQRFLELIRRSHRGKFKVYIGMSAGVGKTCRMLQEARQLLDAGVDVRIGYIETHGRAGTEALVEGLPLVPRRRLFYKGKELEEMDTQAIVNLRPEIVVVDELAHTNIEGSENPKRWQDVMQILDAGISVISAVNIQHIEGLNEVVEEITGIEIRERVPDSVLAMADEVVNIDLTADELIERLKAGKIYRPDKIAAALGNFFTQDNLLQLRELALKEVALRVEKKVDSEVTGSETFRRDKLLAVIDSSEKRARRVIRKTARMATHLNAAFTVLYVQGDREADDRIPLARQRYLINNLNLATELGGEVRRIRSNSPVESIAGVCREQKINIVCIGRPEFSLFSLLKSAIRLRRLTVRLSRMNIDLFIFS</sequence>
<proteinExistence type="predicted"/>
<dbReference type="GO" id="GO:0005886">
    <property type="term" value="C:plasma membrane"/>
    <property type="evidence" value="ECO:0007669"/>
    <property type="project" value="TreeGrafter"/>
</dbReference>
<comment type="caution">
    <text evidence="5">The sequence shown here is derived from an EMBL/GenBank/DDBJ whole genome shotgun (WGS) entry which is preliminary data.</text>
</comment>
<keyword evidence="1" id="KW-0808">Transferase</keyword>
<evidence type="ECO:0000313" key="6">
    <source>
        <dbReference type="Proteomes" id="UP000323567"/>
    </source>
</evidence>
<name>A0A5B3GAE0_9BACT</name>
<dbReference type="InterPro" id="IPR052023">
    <property type="entry name" value="Histidine_kinase_KdpD"/>
</dbReference>
<dbReference type="EMBL" id="VVXK01000007">
    <property type="protein sequence ID" value="KAA2370653.1"/>
    <property type="molecule type" value="Genomic_DNA"/>
</dbReference>
<evidence type="ECO:0000259" key="4">
    <source>
        <dbReference type="Pfam" id="PF02702"/>
    </source>
</evidence>
<evidence type="ECO:0000256" key="2">
    <source>
        <dbReference type="ARBA" id="ARBA00022777"/>
    </source>
</evidence>
<dbReference type="GO" id="GO:0005737">
    <property type="term" value="C:cytoplasm"/>
    <property type="evidence" value="ECO:0007669"/>
    <property type="project" value="UniProtKB-ARBA"/>
</dbReference>
<dbReference type="GO" id="GO:0000155">
    <property type="term" value="F:phosphorelay sensor kinase activity"/>
    <property type="evidence" value="ECO:0007669"/>
    <property type="project" value="InterPro"/>
</dbReference>
<keyword evidence="3" id="KW-0902">Two-component regulatory system</keyword>
<protein>
    <submittedName>
        <fullName evidence="5">Sensor protein KdpD</fullName>
    </submittedName>
</protein>
<organism evidence="5 6">
    <name type="scientific">Alistipes shahii</name>
    <dbReference type="NCBI Taxonomy" id="328814"/>
    <lineage>
        <taxon>Bacteria</taxon>
        <taxon>Pseudomonadati</taxon>
        <taxon>Bacteroidota</taxon>
        <taxon>Bacteroidia</taxon>
        <taxon>Bacteroidales</taxon>
        <taxon>Rikenellaceae</taxon>
        <taxon>Alistipes</taxon>
    </lineage>
</organism>
<feature type="domain" description="Signal transduction histidine kinase osmosensitive K+ channel sensor N-terminal" evidence="4">
    <location>
        <begin position="19"/>
        <end position="227"/>
    </location>
</feature>
<dbReference type="Pfam" id="PF02702">
    <property type="entry name" value="KdpD"/>
    <property type="match status" value="1"/>
</dbReference>
<dbReference type="PANTHER" id="PTHR45569">
    <property type="entry name" value="SENSOR PROTEIN KDPD"/>
    <property type="match status" value="1"/>
</dbReference>
<gene>
    <name evidence="5" type="ORF">F2Y13_06735</name>
</gene>
<dbReference type="InterPro" id="IPR003852">
    <property type="entry name" value="Sig_transdc_His_kinase_KdpD_N"/>
</dbReference>
<dbReference type="GeneID" id="92758672"/>
<evidence type="ECO:0000256" key="3">
    <source>
        <dbReference type="ARBA" id="ARBA00023012"/>
    </source>
</evidence>
<dbReference type="Gene3D" id="3.40.50.620">
    <property type="entry name" value="HUPs"/>
    <property type="match status" value="1"/>
</dbReference>
<keyword evidence="2" id="KW-0418">Kinase</keyword>
<dbReference type="RefSeq" id="WP_015546187.1">
    <property type="nucleotide sequence ID" value="NZ_CAUCFE010000022.1"/>
</dbReference>
<dbReference type="InterPro" id="IPR027417">
    <property type="entry name" value="P-loop_NTPase"/>
</dbReference>
<accession>A0A5B3GAE0</accession>
<dbReference type="Gene3D" id="3.40.50.300">
    <property type="entry name" value="P-loop containing nucleotide triphosphate hydrolases"/>
    <property type="match status" value="1"/>
</dbReference>
<dbReference type="SUPFAM" id="SSF52402">
    <property type="entry name" value="Adenine nucleotide alpha hydrolases-like"/>
    <property type="match status" value="1"/>
</dbReference>
<evidence type="ECO:0000256" key="1">
    <source>
        <dbReference type="ARBA" id="ARBA00022679"/>
    </source>
</evidence>
<evidence type="ECO:0000313" key="5">
    <source>
        <dbReference type="EMBL" id="KAA2370653.1"/>
    </source>
</evidence>
<dbReference type="PANTHER" id="PTHR45569:SF1">
    <property type="entry name" value="SENSOR PROTEIN KDPD"/>
    <property type="match status" value="1"/>
</dbReference>
<dbReference type="FunFam" id="3.40.50.300:FF:000483">
    <property type="entry name" value="Sensor histidine kinase KdpD"/>
    <property type="match status" value="1"/>
</dbReference>